<dbReference type="PANTHER" id="PTHR21227">
    <property type="entry name" value="TRNA-SPLICING ENDONUCLEASE SUBUNIT SEN2"/>
    <property type="match status" value="1"/>
</dbReference>
<dbReference type="GO" id="GO:0005737">
    <property type="term" value="C:cytoplasm"/>
    <property type="evidence" value="ECO:0007669"/>
    <property type="project" value="TreeGrafter"/>
</dbReference>
<dbReference type="InterPro" id="IPR006677">
    <property type="entry name" value="tRNA_intron_Endonuc_cat-like"/>
</dbReference>
<dbReference type="EC" id="4.6.1.16" evidence="2"/>
<dbReference type="Pfam" id="PF01974">
    <property type="entry name" value="tRNA_int_endo"/>
    <property type="match status" value="1"/>
</dbReference>
<organism evidence="6 7">
    <name type="scientific">Plectus sambesii</name>
    <dbReference type="NCBI Taxonomy" id="2011161"/>
    <lineage>
        <taxon>Eukaryota</taxon>
        <taxon>Metazoa</taxon>
        <taxon>Ecdysozoa</taxon>
        <taxon>Nematoda</taxon>
        <taxon>Chromadorea</taxon>
        <taxon>Plectida</taxon>
        <taxon>Plectina</taxon>
        <taxon>Plectoidea</taxon>
        <taxon>Plectidae</taxon>
        <taxon>Plectus</taxon>
    </lineage>
</organism>
<evidence type="ECO:0000313" key="7">
    <source>
        <dbReference type="WBParaSite" id="PSAMB.scaffold6219size9936.g28104.t1"/>
    </source>
</evidence>
<evidence type="ECO:0000256" key="1">
    <source>
        <dbReference type="ARBA" id="ARBA00008078"/>
    </source>
</evidence>
<dbReference type="WBParaSite" id="PSAMB.scaffold6219size9936.g28104.t1">
    <property type="protein sequence ID" value="PSAMB.scaffold6219size9936.g28104.t1"/>
    <property type="gene ID" value="PSAMB.scaffold6219size9936.g28104"/>
</dbReference>
<reference evidence="7" key="1">
    <citation type="submission" date="2022-11" db="UniProtKB">
        <authorList>
            <consortium name="WormBaseParasite"/>
        </authorList>
    </citation>
    <scope>IDENTIFICATION</scope>
</reference>
<feature type="domain" description="tRNA intron endonuclease catalytic" evidence="5">
    <location>
        <begin position="169"/>
        <end position="245"/>
    </location>
</feature>
<dbReference type="NCBIfam" id="TIGR00324">
    <property type="entry name" value="endA"/>
    <property type="match status" value="1"/>
</dbReference>
<dbReference type="GO" id="GO:0003676">
    <property type="term" value="F:nucleic acid binding"/>
    <property type="evidence" value="ECO:0007669"/>
    <property type="project" value="InterPro"/>
</dbReference>
<dbReference type="PANTHER" id="PTHR21227:SF0">
    <property type="entry name" value="TRNA-SPLICING ENDONUCLEASE SUBUNIT SEN2"/>
    <property type="match status" value="1"/>
</dbReference>
<feature type="compositionally biased region" description="Low complexity" evidence="4">
    <location>
        <begin position="89"/>
        <end position="100"/>
    </location>
</feature>
<dbReference type="Gene3D" id="3.40.1170.20">
    <property type="entry name" value="tRNA intron endonuclease, N-terminal domain"/>
    <property type="match status" value="1"/>
</dbReference>
<dbReference type="AlphaFoldDB" id="A0A914X2Z2"/>
<evidence type="ECO:0000256" key="4">
    <source>
        <dbReference type="SAM" id="MobiDB-lite"/>
    </source>
</evidence>
<evidence type="ECO:0000259" key="5">
    <source>
        <dbReference type="Pfam" id="PF01974"/>
    </source>
</evidence>
<dbReference type="CDD" id="cd22363">
    <property type="entry name" value="tRNA-intron_lyase_C"/>
    <property type="match status" value="1"/>
</dbReference>
<sequence>MSADDRSFVLERKRGVPEDYERPLLYPIGDFEGILMGDIVRVYDPHAAIELDRMGCYGTVSGLRRVAVSRICFPESRWRTAEVELNPDTQATTSSSATNSKEFERDGPPTDRQSWIDQFPSSPTLTLSLEEALFLKFALTVLTVKDAQGNQMSLEEFWTECRKRIGESFVIRYAAYHYYRSRGWVVRSGLSFGVDYLLYKDGPEYHHSSFGVRILTDGDQIKSSHFGALNRVMSTVKKELIHCSISVPVASDFDVSTPNCVRSLHIKELRTRTWMSERNRD</sequence>
<dbReference type="GO" id="GO:0000214">
    <property type="term" value="C:tRNA-intron endonuclease complex"/>
    <property type="evidence" value="ECO:0007669"/>
    <property type="project" value="TreeGrafter"/>
</dbReference>
<comment type="similarity">
    <text evidence="1">Belongs to the tRNA-intron endonuclease family.</text>
</comment>
<evidence type="ECO:0000256" key="3">
    <source>
        <dbReference type="ARBA" id="ARBA00034031"/>
    </source>
</evidence>
<dbReference type="InterPro" id="IPR006676">
    <property type="entry name" value="tRNA_splic"/>
</dbReference>
<name>A0A914X2Z2_9BILA</name>
<dbReference type="GO" id="GO:0000379">
    <property type="term" value="P:tRNA-type intron splice site recognition and cleavage"/>
    <property type="evidence" value="ECO:0007669"/>
    <property type="project" value="TreeGrafter"/>
</dbReference>
<dbReference type="InterPro" id="IPR036167">
    <property type="entry name" value="tRNA_intron_Endo_cat-like_sf"/>
</dbReference>
<dbReference type="GO" id="GO:0000213">
    <property type="term" value="F:tRNA-intron lyase activity"/>
    <property type="evidence" value="ECO:0007669"/>
    <property type="project" value="UniProtKB-EC"/>
</dbReference>
<proteinExistence type="inferred from homology"/>
<accession>A0A914X2Z2</accession>
<protein>
    <recommendedName>
        <fullName evidence="2">tRNA-intron lyase</fullName>
        <ecNumber evidence="2">4.6.1.16</ecNumber>
    </recommendedName>
</protein>
<dbReference type="SUPFAM" id="SSF53032">
    <property type="entry name" value="tRNA-intron endonuclease catalytic domain-like"/>
    <property type="match status" value="1"/>
</dbReference>
<dbReference type="Proteomes" id="UP000887566">
    <property type="component" value="Unplaced"/>
</dbReference>
<dbReference type="InterPro" id="IPR011856">
    <property type="entry name" value="tRNA_endonuc-like_dom_sf"/>
</dbReference>
<keyword evidence="6" id="KW-1185">Reference proteome</keyword>
<evidence type="ECO:0000313" key="6">
    <source>
        <dbReference type="Proteomes" id="UP000887566"/>
    </source>
</evidence>
<feature type="region of interest" description="Disordered" evidence="4">
    <location>
        <begin position="83"/>
        <end position="115"/>
    </location>
</feature>
<dbReference type="Gene3D" id="3.40.1350.10">
    <property type="match status" value="1"/>
</dbReference>
<comment type="catalytic activity">
    <reaction evidence="3">
        <text>pretRNA = a 3'-half-tRNA molecule with a 5'-OH end + a 5'-half-tRNA molecule with a 2',3'-cyclic phosphate end + an intron with a 2',3'-cyclic phosphate and a 5'-hydroxyl terminus.</text>
        <dbReference type="EC" id="4.6.1.16"/>
    </reaction>
</comment>
<evidence type="ECO:0000256" key="2">
    <source>
        <dbReference type="ARBA" id="ARBA00012573"/>
    </source>
</evidence>